<dbReference type="OrthoDB" id="9801692at2"/>
<feature type="signal peptide" evidence="1">
    <location>
        <begin position="1"/>
        <end position="28"/>
    </location>
</feature>
<sequence length="307" mass="32540">MKHRTQAARTGLASLVAATLLAACPALAAAAQAVPPVSVPPDQPSDALVPPTSARDFTASQLDGVLAGSWRPAANRARDAYRHPKATLQFFGVRPDRTVIEITPGGGWYAEILAPLLRDNGRYIAAEKAPAADAEARSDDSTLRRKFAADPAHYGKATIVTFDPKAPVLGPAGSADLVLTFRNVHNWVVAGTAPAMFKAFFAVLKPGGVLGVVDHRADDDATLEAVKSSGYLPTRYVVKLATDAGFTLDESSDINANPKDTRDYPKGVWTLPPTLTLGEKDKAKYQAIGESDRMTLRFVKPAAASTP</sequence>
<keyword evidence="1" id="KW-0732">Signal</keyword>
<feature type="chain" id="PRO_5017034601" evidence="1">
    <location>
        <begin position="29"/>
        <end position="307"/>
    </location>
</feature>
<dbReference type="AlphaFoldDB" id="A0A368KBP3"/>
<dbReference type="EMBL" id="QFWQ01000007">
    <property type="protein sequence ID" value="RCS29351.1"/>
    <property type="molecule type" value="Genomic_DNA"/>
</dbReference>
<evidence type="ECO:0000313" key="3">
    <source>
        <dbReference type="Proteomes" id="UP000252387"/>
    </source>
</evidence>
<dbReference type="PROSITE" id="PS51257">
    <property type="entry name" value="PROKAR_LIPOPROTEIN"/>
    <property type="match status" value="1"/>
</dbReference>
<dbReference type="InterPro" id="IPR029063">
    <property type="entry name" value="SAM-dependent_MTases_sf"/>
</dbReference>
<dbReference type="SUPFAM" id="SSF53335">
    <property type="entry name" value="S-adenosyl-L-methionine-dependent methyltransferases"/>
    <property type="match status" value="1"/>
</dbReference>
<reference evidence="2 3" key="1">
    <citation type="submission" date="2018-05" db="EMBL/GenBank/DDBJ databases">
        <title>Draft genome sequence of Rhodanobacter denitrificans Yn1 isolated from gold copper mine.</title>
        <authorList>
            <person name="Yang N."/>
            <person name="Mazhar H.S."/>
            <person name="Rensing C."/>
        </authorList>
    </citation>
    <scope>NUCLEOTIDE SEQUENCE [LARGE SCALE GENOMIC DNA]</scope>
    <source>
        <strain evidence="2 3">Yn1</strain>
    </source>
</reference>
<evidence type="ECO:0000313" key="2">
    <source>
        <dbReference type="EMBL" id="RCS29351.1"/>
    </source>
</evidence>
<keyword evidence="2" id="KW-0808">Transferase</keyword>
<accession>A0A368KBP3</accession>
<organism evidence="2 3">
    <name type="scientific">Rhodanobacter denitrificans</name>
    <dbReference type="NCBI Taxonomy" id="666685"/>
    <lineage>
        <taxon>Bacteria</taxon>
        <taxon>Pseudomonadati</taxon>
        <taxon>Pseudomonadota</taxon>
        <taxon>Gammaproteobacteria</taxon>
        <taxon>Lysobacterales</taxon>
        <taxon>Rhodanobacteraceae</taxon>
        <taxon>Rhodanobacter</taxon>
    </lineage>
</organism>
<name>A0A368KBP3_9GAMM</name>
<dbReference type="GO" id="GO:0008168">
    <property type="term" value="F:methyltransferase activity"/>
    <property type="evidence" value="ECO:0007669"/>
    <property type="project" value="UniProtKB-KW"/>
</dbReference>
<keyword evidence="2" id="KW-0489">Methyltransferase</keyword>
<dbReference type="RefSeq" id="WP_114344246.1">
    <property type="nucleotide sequence ID" value="NZ_QFWQ01000007.1"/>
</dbReference>
<evidence type="ECO:0000256" key="1">
    <source>
        <dbReference type="SAM" id="SignalP"/>
    </source>
</evidence>
<protein>
    <submittedName>
        <fullName evidence="2">Methyltransferase</fullName>
    </submittedName>
</protein>
<comment type="caution">
    <text evidence="2">The sequence shown here is derived from an EMBL/GenBank/DDBJ whole genome shotgun (WGS) entry which is preliminary data.</text>
</comment>
<gene>
    <name evidence="2" type="ORF">DEO45_12710</name>
</gene>
<dbReference type="PIRSF" id="PIRSF031679">
    <property type="entry name" value="Mtase_Alr7345_prd"/>
    <property type="match status" value="1"/>
</dbReference>
<proteinExistence type="predicted"/>
<dbReference type="InterPro" id="IPR016980">
    <property type="entry name" value="S-AdoMet-dep_MeTrfase_Alr7345"/>
</dbReference>
<dbReference type="GO" id="GO:0032259">
    <property type="term" value="P:methylation"/>
    <property type="evidence" value="ECO:0007669"/>
    <property type="project" value="UniProtKB-KW"/>
</dbReference>
<dbReference type="Gene3D" id="3.40.50.150">
    <property type="entry name" value="Vaccinia Virus protein VP39"/>
    <property type="match status" value="1"/>
</dbReference>
<keyword evidence="3" id="KW-1185">Reference proteome</keyword>
<dbReference type="Proteomes" id="UP000252387">
    <property type="component" value="Unassembled WGS sequence"/>
</dbReference>